<dbReference type="EC" id="3.5.1.28" evidence="4"/>
<proteinExistence type="predicted"/>
<organism evidence="4 5">
    <name type="scientific">Oxobacter pfennigii</name>
    <dbReference type="NCBI Taxonomy" id="36849"/>
    <lineage>
        <taxon>Bacteria</taxon>
        <taxon>Bacillati</taxon>
        <taxon>Bacillota</taxon>
        <taxon>Clostridia</taxon>
        <taxon>Eubacteriales</taxon>
        <taxon>Clostridiaceae</taxon>
        <taxon>Oxobacter</taxon>
    </lineage>
</organism>
<feature type="domain" description="Bacterial Ig-like" evidence="3">
    <location>
        <begin position="402"/>
        <end position="460"/>
    </location>
</feature>
<sequence length="626" mass="68804">MLGRKRIILNVIFAVSLFLMFTISVQAAVNIGRIQGDDRYKTAVEISKAAFEQDSMFAILAYGEDYPDALAAAPLAKLYSAPILLTEKESLNASTAAEMERLGVEKVLIVGGEGVVSKAVEDQLKAMGIEPYRVAGADRYETSVKIAEVVGADNGIFVVTGYEYADAVSISAIAAKKNMPIVLAPKDSLTQSIKDFLTSKNPKASYVIGSTMEISDDVLNALPNAKRIGGYNKFNRNINVIKEFSGDLNFDKVYMATGNNFPDALSAAMLAQASSSPIILVDTILPMESKEFLNTKMIKDFVILGGPGAVDPAIESDLGKTAAKIESVKDIKVQVPEGEEYEFPETVTGVTSGGQEVELPVTWRLISIGEGKSPTNIYEGTVEGFDKKVKLTVEMKAQLEYIEDMYEEIIQYSGYTFPKYVKARLSDGGTEDIPVIWNNTSIINLSKLGTYTIEGEIEGYDEEVLLTLKVVADDPITFKDDNLEDGIRSKIKKSRGTIYKSDVLGVTDLKLDRDGIEDLSGLQYFTNLKSLDLGQNDIEDISPLGSLVKLETLRLDNNYIEDITPLRNLTNLTYLDLKVNYISNISPLKSLVKLTTLYLDDNAISDYTPLRAFYKNLEKKDFNANL</sequence>
<dbReference type="InterPro" id="IPR051922">
    <property type="entry name" value="Bact_Sporulation_Assoc"/>
</dbReference>
<dbReference type="Gene3D" id="3.80.10.10">
    <property type="entry name" value="Ribonuclease Inhibitor"/>
    <property type="match status" value="1"/>
</dbReference>
<comment type="caution">
    <text evidence="4">The sequence shown here is derived from an EMBL/GenBank/DDBJ whole genome shotgun (WGS) entry which is preliminary data.</text>
</comment>
<keyword evidence="2" id="KW-0677">Repeat</keyword>
<dbReference type="InterPro" id="IPR032675">
    <property type="entry name" value="LRR_dom_sf"/>
</dbReference>
<gene>
    <name evidence="4" type="primary">lytC_20</name>
    <name evidence="4" type="ORF">OXPF_31430</name>
</gene>
<dbReference type="Pfam" id="PF07532">
    <property type="entry name" value="Big_4"/>
    <property type="match status" value="2"/>
</dbReference>
<dbReference type="InterPro" id="IPR007253">
    <property type="entry name" value="Cell_wall-bd_2"/>
</dbReference>
<accession>A0A0P8WMG7</accession>
<dbReference type="STRING" id="36849.OXPF_31430"/>
<dbReference type="EMBL" id="LKET01000039">
    <property type="protein sequence ID" value="KPU43701.1"/>
    <property type="molecule type" value="Genomic_DNA"/>
</dbReference>
<reference evidence="4 5" key="1">
    <citation type="submission" date="2015-09" db="EMBL/GenBank/DDBJ databases">
        <title>Genome sequence of Oxobacter pfennigii DSM 3222.</title>
        <authorList>
            <person name="Poehlein A."/>
            <person name="Bengelsdorf F.R."/>
            <person name="Schiel-Bengelsdorf B."/>
            <person name="Duerre P."/>
            <person name="Daniel R."/>
        </authorList>
    </citation>
    <scope>NUCLEOTIDE SEQUENCE [LARGE SCALE GENOMIC DNA]</scope>
    <source>
        <strain evidence="4 5">DSM 3222</strain>
    </source>
</reference>
<dbReference type="InterPro" id="IPR001611">
    <property type="entry name" value="Leu-rich_rpt"/>
</dbReference>
<dbReference type="Pfam" id="PF04122">
    <property type="entry name" value="CW_binding_2"/>
    <property type="match status" value="3"/>
</dbReference>
<dbReference type="PANTHER" id="PTHR30032">
    <property type="entry name" value="N-ACETYLMURAMOYL-L-ALANINE AMIDASE-RELATED"/>
    <property type="match status" value="1"/>
</dbReference>
<evidence type="ECO:0000256" key="2">
    <source>
        <dbReference type="ARBA" id="ARBA00022737"/>
    </source>
</evidence>
<dbReference type="Gene3D" id="3.40.50.12090">
    <property type="match status" value="2"/>
</dbReference>
<dbReference type="Pfam" id="PF12799">
    <property type="entry name" value="LRR_4"/>
    <property type="match status" value="2"/>
</dbReference>
<dbReference type="GO" id="GO:0008745">
    <property type="term" value="F:N-acetylmuramoyl-L-alanine amidase activity"/>
    <property type="evidence" value="ECO:0007669"/>
    <property type="project" value="UniProtKB-EC"/>
</dbReference>
<dbReference type="RefSeq" id="WP_054876128.1">
    <property type="nucleotide sequence ID" value="NZ_LKET01000039.1"/>
</dbReference>
<dbReference type="SMART" id="SM00365">
    <property type="entry name" value="LRR_SD22"/>
    <property type="match status" value="4"/>
</dbReference>
<evidence type="ECO:0000256" key="1">
    <source>
        <dbReference type="ARBA" id="ARBA00022614"/>
    </source>
</evidence>
<name>A0A0P8WMG7_9CLOT</name>
<keyword evidence="1" id="KW-0433">Leucine-rich repeat</keyword>
<protein>
    <submittedName>
        <fullName evidence="4">N-acetylmuramoyl-L-alanine amidase LytC</fullName>
        <ecNumber evidence="4">3.5.1.28</ecNumber>
    </submittedName>
</protein>
<dbReference type="Proteomes" id="UP000050326">
    <property type="component" value="Unassembled WGS sequence"/>
</dbReference>
<dbReference type="SUPFAM" id="SSF52075">
    <property type="entry name" value="Outer arm dynein light chain 1"/>
    <property type="match status" value="1"/>
</dbReference>
<dbReference type="InterPro" id="IPR025875">
    <property type="entry name" value="Leu-rich_rpt_4"/>
</dbReference>
<dbReference type="OrthoDB" id="1927963at2"/>
<dbReference type="InterPro" id="IPR011081">
    <property type="entry name" value="Big_4"/>
</dbReference>
<dbReference type="PANTHER" id="PTHR30032:SF8">
    <property type="entry name" value="GERMINATION-SPECIFIC N-ACETYLMURAMOYL-L-ALANINE AMIDASE"/>
    <property type="match status" value="1"/>
</dbReference>
<evidence type="ECO:0000313" key="4">
    <source>
        <dbReference type="EMBL" id="KPU43701.1"/>
    </source>
</evidence>
<evidence type="ECO:0000313" key="5">
    <source>
        <dbReference type="Proteomes" id="UP000050326"/>
    </source>
</evidence>
<dbReference type="PROSITE" id="PS51450">
    <property type="entry name" value="LRR"/>
    <property type="match status" value="3"/>
</dbReference>
<evidence type="ECO:0000259" key="3">
    <source>
        <dbReference type="Pfam" id="PF07532"/>
    </source>
</evidence>
<dbReference type="AlphaFoldDB" id="A0A0P8WMG7"/>
<keyword evidence="4" id="KW-0378">Hydrolase</keyword>
<keyword evidence="5" id="KW-1185">Reference proteome</keyword>
<feature type="domain" description="Bacterial Ig-like" evidence="3">
    <location>
        <begin position="329"/>
        <end position="384"/>
    </location>
</feature>